<sequence length="432" mass="47351">MFKLEPHLTEVLKGSATTFVLKMFGMGLGYVVISLIAMRGGAEGVGAYSLIQSLLQFLSLLAMMGMNNAILKYSASSVSNEGLSKLRGYYSFSLSRAVTLSLLVAVILCLLSGPLSHWLDGGEKYQFYLYLVAVALPLSVLLLISVEVLRGLSEIKLSEWFRSININLLNVCVFLGAGLVLYPDPVLSYILAVLASSLLCLYVLYTRLKGVTAGLLCKEERRDYLAVSYPMYVTALCTYLLPHSAIFIIQYFLKGSDVGVYSLCLKLSLLVGMVLLVFNTMLAPKLARMHVCGQPMNDLIGKSSLTMTLLSAFIGLFFIVFAEQVLALWGEDFIRGSLLLRVLVLAQVINSTFGIAGTLLNMTGHQSVVRWASILTLIVNVALLWVFVPIYGIEAAGIGVLTNALLMNSVLASYVYFRLDIKIWPSVRLLNV</sequence>
<evidence type="ECO:0000256" key="1">
    <source>
        <dbReference type="ARBA" id="ARBA00004651"/>
    </source>
</evidence>
<evidence type="ECO:0000256" key="4">
    <source>
        <dbReference type="ARBA" id="ARBA00022989"/>
    </source>
</evidence>
<dbReference type="KEGG" id="micc:AUP74_01766"/>
<feature type="transmembrane region" description="Helical" evidence="6">
    <location>
        <begin position="338"/>
        <end position="360"/>
    </location>
</feature>
<evidence type="ECO:0000256" key="2">
    <source>
        <dbReference type="ARBA" id="ARBA00022475"/>
    </source>
</evidence>
<reference evidence="8" key="1">
    <citation type="submission" date="2016-01" db="EMBL/GenBank/DDBJ databases">
        <title>Complete genome sequence of Microbulbifer sp. CCB-MM1, a halophile isolated from Matang Mangrove Forest, Perak.</title>
        <authorList>
            <person name="Moh T.H."/>
            <person name="Dinesh B."/>
            <person name="Lau N.-S."/>
            <person name="Go F."/>
            <person name="Alexander Chong S.-C."/>
        </authorList>
    </citation>
    <scope>NUCLEOTIDE SEQUENCE [LARGE SCALE GENOMIC DNA]</scope>
    <source>
        <strain evidence="8">CCB-MM1</strain>
    </source>
</reference>
<keyword evidence="4 6" id="KW-1133">Transmembrane helix</keyword>
<dbReference type="STRING" id="1769779.AUP74_01766"/>
<feature type="transmembrane region" description="Helical" evidence="6">
    <location>
        <begin position="229"/>
        <end position="253"/>
    </location>
</feature>
<accession>A0A1C9W7R4</accession>
<evidence type="ECO:0000313" key="7">
    <source>
        <dbReference type="EMBL" id="AOS97197.1"/>
    </source>
</evidence>
<comment type="subcellular location">
    <subcellularLocation>
        <location evidence="1">Cell membrane</location>
        <topology evidence="1">Multi-pass membrane protein</topology>
    </subcellularLocation>
</comment>
<evidence type="ECO:0000256" key="3">
    <source>
        <dbReference type="ARBA" id="ARBA00022692"/>
    </source>
</evidence>
<dbReference type="PANTHER" id="PTHR30250">
    <property type="entry name" value="PST FAMILY PREDICTED COLANIC ACID TRANSPORTER"/>
    <property type="match status" value="1"/>
</dbReference>
<feature type="transmembrane region" description="Helical" evidence="6">
    <location>
        <begin position="20"/>
        <end position="38"/>
    </location>
</feature>
<gene>
    <name evidence="7" type="ORF">AUP74_01766</name>
</gene>
<feature type="transmembrane region" description="Helical" evidence="6">
    <location>
        <begin position="304"/>
        <end position="326"/>
    </location>
</feature>
<keyword evidence="2" id="KW-1003">Cell membrane</keyword>
<dbReference type="InterPro" id="IPR050833">
    <property type="entry name" value="Poly_Biosynth_Transport"/>
</dbReference>
<dbReference type="InterPro" id="IPR002797">
    <property type="entry name" value="Polysacc_synth"/>
</dbReference>
<dbReference type="Pfam" id="PF01943">
    <property type="entry name" value="Polysacc_synt"/>
    <property type="match status" value="1"/>
</dbReference>
<feature type="transmembrane region" description="Helical" evidence="6">
    <location>
        <begin position="259"/>
        <end position="283"/>
    </location>
</feature>
<proteinExistence type="predicted"/>
<dbReference type="EMBL" id="CP014143">
    <property type="protein sequence ID" value="AOS97197.1"/>
    <property type="molecule type" value="Genomic_DNA"/>
</dbReference>
<dbReference type="RefSeq" id="WP_158514556.1">
    <property type="nucleotide sequence ID" value="NZ_CP014143.1"/>
</dbReference>
<protein>
    <submittedName>
        <fullName evidence="7">Polysaccharide biosynthesis protein</fullName>
    </submittedName>
</protein>
<feature type="transmembrane region" description="Helical" evidence="6">
    <location>
        <begin position="50"/>
        <end position="71"/>
    </location>
</feature>
<feature type="transmembrane region" description="Helical" evidence="6">
    <location>
        <begin position="92"/>
        <end position="115"/>
    </location>
</feature>
<keyword evidence="5 6" id="KW-0472">Membrane</keyword>
<dbReference type="AlphaFoldDB" id="A0A1C9W7R4"/>
<feature type="transmembrane region" description="Helical" evidence="6">
    <location>
        <begin position="398"/>
        <end position="417"/>
    </location>
</feature>
<dbReference type="Proteomes" id="UP000095672">
    <property type="component" value="Chromosome"/>
</dbReference>
<dbReference type="PANTHER" id="PTHR30250:SF11">
    <property type="entry name" value="O-ANTIGEN TRANSPORTER-RELATED"/>
    <property type="match status" value="1"/>
</dbReference>
<dbReference type="OrthoDB" id="5785171at2"/>
<organism evidence="7 8">
    <name type="scientific">Microbulbifer aggregans</name>
    <dbReference type="NCBI Taxonomy" id="1769779"/>
    <lineage>
        <taxon>Bacteria</taxon>
        <taxon>Pseudomonadati</taxon>
        <taxon>Pseudomonadota</taxon>
        <taxon>Gammaproteobacteria</taxon>
        <taxon>Cellvibrionales</taxon>
        <taxon>Microbulbiferaceae</taxon>
        <taxon>Microbulbifer</taxon>
    </lineage>
</organism>
<evidence type="ECO:0000256" key="6">
    <source>
        <dbReference type="SAM" id="Phobius"/>
    </source>
</evidence>
<keyword evidence="8" id="KW-1185">Reference proteome</keyword>
<evidence type="ECO:0000256" key="5">
    <source>
        <dbReference type="ARBA" id="ARBA00023136"/>
    </source>
</evidence>
<feature type="transmembrane region" description="Helical" evidence="6">
    <location>
        <begin position="127"/>
        <end position="152"/>
    </location>
</feature>
<dbReference type="GO" id="GO:0005886">
    <property type="term" value="C:plasma membrane"/>
    <property type="evidence" value="ECO:0007669"/>
    <property type="project" value="UniProtKB-SubCell"/>
</dbReference>
<evidence type="ECO:0000313" key="8">
    <source>
        <dbReference type="Proteomes" id="UP000095672"/>
    </source>
</evidence>
<name>A0A1C9W7R4_9GAMM</name>
<feature type="transmembrane region" description="Helical" evidence="6">
    <location>
        <begin position="372"/>
        <end position="392"/>
    </location>
</feature>
<feature type="transmembrane region" description="Helical" evidence="6">
    <location>
        <begin position="188"/>
        <end position="208"/>
    </location>
</feature>
<keyword evidence="3 6" id="KW-0812">Transmembrane</keyword>
<dbReference type="PATRIC" id="fig|1769779.3.peg.1767"/>